<organism evidence="2 3">
    <name type="scientific">Bombardia bombarda</name>
    <dbReference type="NCBI Taxonomy" id="252184"/>
    <lineage>
        <taxon>Eukaryota</taxon>
        <taxon>Fungi</taxon>
        <taxon>Dikarya</taxon>
        <taxon>Ascomycota</taxon>
        <taxon>Pezizomycotina</taxon>
        <taxon>Sordariomycetes</taxon>
        <taxon>Sordariomycetidae</taxon>
        <taxon>Sordariales</taxon>
        <taxon>Lasiosphaeriaceae</taxon>
        <taxon>Bombardia</taxon>
    </lineage>
</organism>
<evidence type="ECO:0000313" key="3">
    <source>
        <dbReference type="Proteomes" id="UP001174934"/>
    </source>
</evidence>
<reference evidence="2" key="1">
    <citation type="submission" date="2023-06" db="EMBL/GenBank/DDBJ databases">
        <title>Genome-scale phylogeny and comparative genomics of the fungal order Sordariales.</title>
        <authorList>
            <consortium name="Lawrence Berkeley National Laboratory"/>
            <person name="Hensen N."/>
            <person name="Bonometti L."/>
            <person name="Westerberg I."/>
            <person name="Brannstrom I.O."/>
            <person name="Guillou S."/>
            <person name="Cros-Aarteil S."/>
            <person name="Calhoun S."/>
            <person name="Haridas S."/>
            <person name="Kuo A."/>
            <person name="Mondo S."/>
            <person name="Pangilinan J."/>
            <person name="Riley R."/>
            <person name="LaButti K."/>
            <person name="Andreopoulos B."/>
            <person name="Lipzen A."/>
            <person name="Chen C."/>
            <person name="Yanf M."/>
            <person name="Daum C."/>
            <person name="Ng V."/>
            <person name="Clum A."/>
            <person name="Steindorff A."/>
            <person name="Ohm R."/>
            <person name="Martin F."/>
            <person name="Silar P."/>
            <person name="Natvig D."/>
            <person name="Lalanne C."/>
            <person name="Gautier V."/>
            <person name="Ament-velasquez S.L."/>
            <person name="Kruys A."/>
            <person name="Hutchinson M.I."/>
            <person name="Powell A.J."/>
            <person name="Barry K."/>
            <person name="Miller A.N."/>
            <person name="Grigoriev I.V."/>
            <person name="Debuchy R."/>
            <person name="Gladieux P."/>
            <person name="Thoren M.H."/>
            <person name="Johannesson H."/>
        </authorList>
    </citation>
    <scope>NUCLEOTIDE SEQUENCE</scope>
    <source>
        <strain evidence="2">SMH3391-2</strain>
    </source>
</reference>
<accession>A0AA39X978</accession>
<feature type="region of interest" description="Disordered" evidence="1">
    <location>
        <begin position="167"/>
        <end position="196"/>
    </location>
</feature>
<sequence length="519" mass="57826">MIPIGPKDGAPPRRNRQAVSEATSSGVVPKPVPERQLHDARAYQVDQLRRRYSPTESVLPNGDTAFVFNLTPSDPDFPYDLDHLQCDLRVPRTYPSQPPRLLVKNSDIPRGFALNIERGWTKLVEERPGATLLSLTNALDKRLESLLCEQKAETVKLTIFKDTRHFASEPPREEQSSSSAAPKPPPSVQSRPRYVPEESFTREQIAEAKARRALEVRQLEARMNQQPFYHKSIDGIVYTLQLEPKRRAMLPTKLQAIQSAQLIIPLLYPLQPLRILLNDVESKEAEPVEELFLQKAKEQKHMSLMSHLNYITQNIHTLARQAKKTATETAAAALPVPAVVEEQAVEAEHSSTIDSGRSHIHVIPRPPEWALGDEDSDSSDDSSGEDYSHDEDGEVGDEGATDEKVDGPSLPTQTAERGIAISFPYVELYGIELLQVSVLALSLKCARCKTLSEIGGLKDNMEKASSCKKCATAFTVRFRQELVHQNSTRAGFIDVSGCTVADLLPRYAAYPITNKAPRY</sequence>
<keyword evidence="3" id="KW-1185">Reference proteome</keyword>
<dbReference type="AlphaFoldDB" id="A0AA39X978"/>
<name>A0AA39X978_9PEZI</name>
<feature type="region of interest" description="Disordered" evidence="1">
    <location>
        <begin position="1"/>
        <end position="35"/>
    </location>
</feature>
<protein>
    <submittedName>
        <fullName evidence="2">Uncharacterized protein</fullName>
    </submittedName>
</protein>
<feature type="compositionally biased region" description="Acidic residues" evidence="1">
    <location>
        <begin position="371"/>
        <end position="400"/>
    </location>
</feature>
<feature type="compositionally biased region" description="Polar residues" evidence="1">
    <location>
        <begin position="17"/>
        <end position="26"/>
    </location>
</feature>
<dbReference type="EMBL" id="JAULSR010000002">
    <property type="protein sequence ID" value="KAK0629070.1"/>
    <property type="molecule type" value="Genomic_DNA"/>
</dbReference>
<proteinExistence type="predicted"/>
<evidence type="ECO:0000313" key="2">
    <source>
        <dbReference type="EMBL" id="KAK0629070.1"/>
    </source>
</evidence>
<gene>
    <name evidence="2" type="ORF">B0T17DRAFT_524546</name>
</gene>
<evidence type="ECO:0000256" key="1">
    <source>
        <dbReference type="SAM" id="MobiDB-lite"/>
    </source>
</evidence>
<comment type="caution">
    <text evidence="2">The sequence shown here is derived from an EMBL/GenBank/DDBJ whole genome shotgun (WGS) entry which is preliminary data.</text>
</comment>
<feature type="region of interest" description="Disordered" evidence="1">
    <location>
        <begin position="366"/>
        <end position="412"/>
    </location>
</feature>
<dbReference type="Proteomes" id="UP001174934">
    <property type="component" value="Unassembled WGS sequence"/>
</dbReference>